<evidence type="ECO:0000313" key="2">
    <source>
        <dbReference type="Proteomes" id="UP000001542"/>
    </source>
</evidence>
<dbReference type="KEGG" id="tva:4766265"/>
<dbReference type="Proteomes" id="UP000001542">
    <property type="component" value="Unassembled WGS sequence"/>
</dbReference>
<dbReference type="VEuPathDB" id="TrichDB:TVAGG3_0134220"/>
<reference evidence="1" key="1">
    <citation type="submission" date="2006-10" db="EMBL/GenBank/DDBJ databases">
        <authorList>
            <person name="Amadeo P."/>
            <person name="Zhao Q."/>
            <person name="Wortman J."/>
            <person name="Fraser-Liggett C."/>
            <person name="Carlton J."/>
        </authorList>
    </citation>
    <scope>NUCLEOTIDE SEQUENCE</scope>
    <source>
        <strain evidence="1">G3</strain>
    </source>
</reference>
<dbReference type="AlphaFoldDB" id="A2EG90"/>
<dbReference type="RefSeq" id="XP_001320589.1">
    <property type="nucleotide sequence ID" value="XM_001320554.1"/>
</dbReference>
<dbReference type="InParanoid" id="A2EG90"/>
<keyword evidence="2" id="KW-1185">Reference proteome</keyword>
<evidence type="ECO:0000313" key="1">
    <source>
        <dbReference type="EMBL" id="EAY08366.1"/>
    </source>
</evidence>
<sequence>MDPNLIPGPLDVTDDIGLYPLIIHEEMLGQYPYHKRTTYNQDIIKYECPIVGCQACVKYQAIQNGVQKILFIKNVHDHRLGLPAPRMYSSSILREYLRRYFSHDGTQYEALLHAFHELGIPYQNGTIPLMYSQDVESLKMLAYRNDCIKNL</sequence>
<reference evidence="1" key="2">
    <citation type="journal article" date="2007" name="Science">
        <title>Draft genome sequence of the sexually transmitted pathogen Trichomonas vaginalis.</title>
        <authorList>
            <person name="Carlton J.M."/>
            <person name="Hirt R.P."/>
            <person name="Silva J.C."/>
            <person name="Delcher A.L."/>
            <person name="Schatz M."/>
            <person name="Zhao Q."/>
            <person name="Wortman J.R."/>
            <person name="Bidwell S.L."/>
            <person name="Alsmark U.C.M."/>
            <person name="Besteiro S."/>
            <person name="Sicheritz-Ponten T."/>
            <person name="Noel C.J."/>
            <person name="Dacks J.B."/>
            <person name="Foster P.G."/>
            <person name="Simillion C."/>
            <person name="Van de Peer Y."/>
            <person name="Miranda-Saavedra D."/>
            <person name="Barton G.J."/>
            <person name="Westrop G.D."/>
            <person name="Mueller S."/>
            <person name="Dessi D."/>
            <person name="Fiori P.L."/>
            <person name="Ren Q."/>
            <person name="Paulsen I."/>
            <person name="Zhang H."/>
            <person name="Bastida-Corcuera F.D."/>
            <person name="Simoes-Barbosa A."/>
            <person name="Brown M.T."/>
            <person name="Hayes R.D."/>
            <person name="Mukherjee M."/>
            <person name="Okumura C.Y."/>
            <person name="Schneider R."/>
            <person name="Smith A.J."/>
            <person name="Vanacova S."/>
            <person name="Villalvazo M."/>
            <person name="Haas B.J."/>
            <person name="Pertea M."/>
            <person name="Feldblyum T.V."/>
            <person name="Utterback T.R."/>
            <person name="Shu C.L."/>
            <person name="Osoegawa K."/>
            <person name="de Jong P.J."/>
            <person name="Hrdy I."/>
            <person name="Horvathova L."/>
            <person name="Zubacova Z."/>
            <person name="Dolezal P."/>
            <person name="Malik S.B."/>
            <person name="Logsdon J.M. Jr."/>
            <person name="Henze K."/>
            <person name="Gupta A."/>
            <person name="Wang C.C."/>
            <person name="Dunne R.L."/>
            <person name="Upcroft J.A."/>
            <person name="Upcroft P."/>
            <person name="White O."/>
            <person name="Salzberg S.L."/>
            <person name="Tang P."/>
            <person name="Chiu C.-H."/>
            <person name="Lee Y.-S."/>
            <person name="Embley T.M."/>
            <person name="Coombs G.H."/>
            <person name="Mottram J.C."/>
            <person name="Tachezy J."/>
            <person name="Fraser-Liggett C.M."/>
            <person name="Johnson P.J."/>
        </authorList>
    </citation>
    <scope>NUCLEOTIDE SEQUENCE [LARGE SCALE GENOMIC DNA]</scope>
    <source>
        <strain evidence="1">G3</strain>
    </source>
</reference>
<organism evidence="1 2">
    <name type="scientific">Trichomonas vaginalis (strain ATCC PRA-98 / G3)</name>
    <dbReference type="NCBI Taxonomy" id="412133"/>
    <lineage>
        <taxon>Eukaryota</taxon>
        <taxon>Metamonada</taxon>
        <taxon>Parabasalia</taxon>
        <taxon>Trichomonadida</taxon>
        <taxon>Trichomonadidae</taxon>
        <taxon>Trichomonas</taxon>
    </lineage>
</organism>
<protein>
    <submittedName>
        <fullName evidence="1">Uncharacterized protein</fullName>
    </submittedName>
</protein>
<dbReference type="EMBL" id="DS113380">
    <property type="protein sequence ID" value="EAY08366.1"/>
    <property type="molecule type" value="Genomic_DNA"/>
</dbReference>
<dbReference type="PANTHER" id="PTHR48142:SF1">
    <property type="entry name" value="MULE TRANSPOSASE DOMAIN-CONTAINING PROTEIN"/>
    <property type="match status" value="1"/>
</dbReference>
<dbReference type="PANTHER" id="PTHR48142">
    <property type="entry name" value="PIGMENTOSA GTPASE REGULATOR-LIKE PROTEIN, PUTATIVE-RELATED"/>
    <property type="match status" value="1"/>
</dbReference>
<proteinExistence type="predicted"/>
<name>A2EG90_TRIV3</name>
<dbReference type="VEuPathDB" id="TrichDB:TVAG_352880"/>
<accession>A2EG90</accession>
<gene>
    <name evidence="1" type="ORF">TVAG_352880</name>
</gene>